<comment type="caution">
    <text evidence="1">The sequence shown here is derived from an EMBL/GenBank/DDBJ whole genome shotgun (WGS) entry which is preliminary data.</text>
</comment>
<dbReference type="EMBL" id="ASQA01000042">
    <property type="protein sequence ID" value="ETT81247.1"/>
    <property type="molecule type" value="Genomic_DNA"/>
</dbReference>
<dbReference type="AlphaFoldDB" id="W4EMI7"/>
<dbReference type="RefSeq" id="WP_143690974.1">
    <property type="nucleotide sequence ID" value="NZ_ASQA01000042.1"/>
</dbReference>
<gene>
    <name evidence="1" type="ORF">C176_21114</name>
</gene>
<accession>W4EMI7</accession>
<sequence>MGVLTIKQQSFADFYIELGNATEAYLKEYPNVKEKIMK</sequence>
<dbReference type="InterPro" id="IPR038713">
    <property type="entry name" value="Terminase_Gp1_N_sf"/>
</dbReference>
<proteinExistence type="predicted"/>
<organism evidence="1 2">
    <name type="scientific">Viridibacillus arenosi FSL R5-213</name>
    <dbReference type="NCBI Taxonomy" id="1227360"/>
    <lineage>
        <taxon>Bacteria</taxon>
        <taxon>Bacillati</taxon>
        <taxon>Bacillota</taxon>
        <taxon>Bacilli</taxon>
        <taxon>Bacillales</taxon>
        <taxon>Caryophanaceae</taxon>
        <taxon>Viridibacillus</taxon>
    </lineage>
</organism>
<evidence type="ECO:0000313" key="2">
    <source>
        <dbReference type="Proteomes" id="UP000019062"/>
    </source>
</evidence>
<name>W4EMI7_9BACL</name>
<protein>
    <submittedName>
        <fullName evidence="1">Uncharacterized protein</fullName>
    </submittedName>
</protein>
<dbReference type="Gene3D" id="1.10.10.1400">
    <property type="entry name" value="Terminase, small subunit, N-terminal DNA-binding domain, HTH motif"/>
    <property type="match status" value="1"/>
</dbReference>
<dbReference type="GO" id="GO:0051276">
    <property type="term" value="P:chromosome organization"/>
    <property type="evidence" value="ECO:0007669"/>
    <property type="project" value="InterPro"/>
</dbReference>
<evidence type="ECO:0000313" key="1">
    <source>
        <dbReference type="EMBL" id="ETT81247.1"/>
    </source>
</evidence>
<reference evidence="1 2" key="1">
    <citation type="journal article" date="2014" name="BMC Genomics">
        <title>Genomic comparison of sporeforming bacilli isolated from milk.</title>
        <authorList>
            <person name="Moreno Switt A.I."/>
            <person name="Andrus A.D."/>
            <person name="Ranieri M.L."/>
            <person name="Orsi R.H."/>
            <person name="Ivy R."/>
            <person name="den Bakker H.C."/>
            <person name="Martin N.H."/>
            <person name="Wiedmann M."/>
            <person name="Boor K.J."/>
        </authorList>
    </citation>
    <scope>NUCLEOTIDE SEQUENCE [LARGE SCALE GENOMIC DNA]</scope>
    <source>
        <strain evidence="1 2">FSL R5-213</strain>
    </source>
</reference>
<keyword evidence="2" id="KW-1185">Reference proteome</keyword>
<dbReference type="Proteomes" id="UP000019062">
    <property type="component" value="Unassembled WGS sequence"/>
</dbReference>